<dbReference type="SUPFAM" id="SSF50978">
    <property type="entry name" value="WD40 repeat-like"/>
    <property type="match status" value="1"/>
</dbReference>
<dbReference type="CDD" id="cd14014">
    <property type="entry name" value="STKc_PknB_like"/>
    <property type="match status" value="1"/>
</dbReference>
<evidence type="ECO:0000256" key="5">
    <source>
        <dbReference type="ARBA" id="ARBA00022777"/>
    </source>
</evidence>
<dbReference type="InterPro" id="IPR019775">
    <property type="entry name" value="WD40_repeat_CS"/>
</dbReference>
<proteinExistence type="predicted"/>
<dbReference type="GO" id="GO:0004674">
    <property type="term" value="F:protein serine/threonine kinase activity"/>
    <property type="evidence" value="ECO:0007669"/>
    <property type="project" value="UniProtKB-KW"/>
</dbReference>
<reference evidence="12 13" key="1">
    <citation type="submission" date="2017-05" db="EMBL/GenBank/DDBJ databases">
        <authorList>
            <person name="Varghese N."/>
            <person name="Submissions S."/>
        </authorList>
    </citation>
    <scope>NUCLEOTIDE SEQUENCE [LARGE SCALE GENOMIC DNA]</scope>
    <source>
        <strain evidence="12 13">DSM 25457</strain>
    </source>
</reference>
<dbReference type="Pfam" id="PF00400">
    <property type="entry name" value="WD40"/>
    <property type="match status" value="3"/>
</dbReference>
<dbReference type="SMART" id="SM00320">
    <property type="entry name" value="WD40"/>
    <property type="match status" value="4"/>
</dbReference>
<evidence type="ECO:0000256" key="4">
    <source>
        <dbReference type="ARBA" id="ARBA00022741"/>
    </source>
</evidence>
<dbReference type="InterPro" id="IPR017441">
    <property type="entry name" value="Protein_kinase_ATP_BS"/>
</dbReference>
<dbReference type="Gene3D" id="3.30.200.20">
    <property type="entry name" value="Phosphorylase Kinase, domain 1"/>
    <property type="match status" value="1"/>
</dbReference>
<evidence type="ECO:0000256" key="2">
    <source>
        <dbReference type="ARBA" id="ARBA00022679"/>
    </source>
</evidence>
<keyword evidence="13" id="KW-1185">Reference proteome</keyword>
<keyword evidence="10" id="KW-0812">Transmembrane</keyword>
<evidence type="ECO:0000313" key="13">
    <source>
        <dbReference type="Proteomes" id="UP001158067"/>
    </source>
</evidence>
<protein>
    <submittedName>
        <fullName evidence="12">Serine/threonine protein kinase</fullName>
    </submittedName>
</protein>
<feature type="coiled-coil region" evidence="9">
    <location>
        <begin position="369"/>
        <end position="410"/>
    </location>
</feature>
<dbReference type="PANTHER" id="PTHR43289:SF34">
    <property type="entry name" value="SERINE_THREONINE-PROTEIN KINASE YBDM-RELATED"/>
    <property type="match status" value="1"/>
</dbReference>
<dbReference type="Gene3D" id="2.130.10.10">
    <property type="entry name" value="YVTN repeat-like/Quinoprotein amine dehydrogenase"/>
    <property type="match status" value="3"/>
</dbReference>
<dbReference type="PROSITE" id="PS00108">
    <property type="entry name" value="PROTEIN_KINASE_ST"/>
    <property type="match status" value="1"/>
</dbReference>
<evidence type="ECO:0000313" key="12">
    <source>
        <dbReference type="EMBL" id="SMP39519.1"/>
    </source>
</evidence>
<feature type="transmembrane region" description="Helical" evidence="10">
    <location>
        <begin position="339"/>
        <end position="364"/>
    </location>
</feature>
<keyword evidence="4 8" id="KW-0547">Nucleotide-binding</keyword>
<dbReference type="InterPro" id="IPR008271">
    <property type="entry name" value="Ser/Thr_kinase_AS"/>
</dbReference>
<evidence type="ECO:0000256" key="6">
    <source>
        <dbReference type="ARBA" id="ARBA00022840"/>
    </source>
</evidence>
<name>A0ABY1PNK6_9BACT</name>
<dbReference type="RefSeq" id="WP_283430564.1">
    <property type="nucleotide sequence ID" value="NZ_FXUG01000001.1"/>
</dbReference>
<feature type="repeat" description="WD" evidence="7">
    <location>
        <begin position="473"/>
        <end position="514"/>
    </location>
</feature>
<dbReference type="Gene3D" id="1.10.510.10">
    <property type="entry name" value="Transferase(Phosphotransferase) domain 1"/>
    <property type="match status" value="1"/>
</dbReference>
<keyword evidence="2" id="KW-0808">Transferase</keyword>
<dbReference type="InterPro" id="IPR011009">
    <property type="entry name" value="Kinase-like_dom_sf"/>
</dbReference>
<keyword evidence="6 8" id="KW-0067">ATP-binding</keyword>
<dbReference type="SMART" id="SM00220">
    <property type="entry name" value="S_TKc"/>
    <property type="match status" value="1"/>
</dbReference>
<dbReference type="PROSITE" id="PS00678">
    <property type="entry name" value="WD_REPEATS_1"/>
    <property type="match status" value="1"/>
</dbReference>
<evidence type="ECO:0000259" key="11">
    <source>
        <dbReference type="PROSITE" id="PS50011"/>
    </source>
</evidence>
<keyword evidence="9" id="KW-0175">Coiled coil</keyword>
<evidence type="ECO:0000256" key="7">
    <source>
        <dbReference type="PROSITE-ProRule" id="PRU00221"/>
    </source>
</evidence>
<comment type="caution">
    <text evidence="12">The sequence shown here is derived from an EMBL/GenBank/DDBJ whole genome shotgun (WGS) entry which is preliminary data.</text>
</comment>
<keyword evidence="5 12" id="KW-0418">Kinase</keyword>
<gene>
    <name evidence="12" type="ORF">SAMN06265222_101320</name>
</gene>
<keyword evidence="10" id="KW-1133">Transmembrane helix</keyword>
<dbReference type="EMBL" id="FXUG01000001">
    <property type="protein sequence ID" value="SMP39519.1"/>
    <property type="molecule type" value="Genomic_DNA"/>
</dbReference>
<feature type="repeat" description="WD" evidence="7">
    <location>
        <begin position="561"/>
        <end position="602"/>
    </location>
</feature>
<keyword evidence="1 7" id="KW-0853">WD repeat</keyword>
<dbReference type="InterPro" id="IPR001680">
    <property type="entry name" value="WD40_rpt"/>
</dbReference>
<dbReference type="PANTHER" id="PTHR43289">
    <property type="entry name" value="MITOGEN-ACTIVATED PROTEIN KINASE KINASE KINASE 20-RELATED"/>
    <property type="match status" value="1"/>
</dbReference>
<evidence type="ECO:0000256" key="8">
    <source>
        <dbReference type="PROSITE-ProRule" id="PRU10141"/>
    </source>
</evidence>
<dbReference type="PROSITE" id="PS00107">
    <property type="entry name" value="PROTEIN_KINASE_ATP"/>
    <property type="match status" value="1"/>
</dbReference>
<evidence type="ECO:0000256" key="10">
    <source>
        <dbReference type="SAM" id="Phobius"/>
    </source>
</evidence>
<dbReference type="Pfam" id="PF00069">
    <property type="entry name" value="Pkinase"/>
    <property type="match status" value="1"/>
</dbReference>
<organism evidence="12 13">
    <name type="scientific">Neorhodopirellula lusitana</name>
    <dbReference type="NCBI Taxonomy" id="445327"/>
    <lineage>
        <taxon>Bacteria</taxon>
        <taxon>Pseudomonadati</taxon>
        <taxon>Planctomycetota</taxon>
        <taxon>Planctomycetia</taxon>
        <taxon>Pirellulales</taxon>
        <taxon>Pirellulaceae</taxon>
        <taxon>Neorhodopirellula</taxon>
    </lineage>
</organism>
<accession>A0ABY1PNK6</accession>
<dbReference type="InterPro" id="IPR015943">
    <property type="entry name" value="WD40/YVTN_repeat-like_dom_sf"/>
</dbReference>
<sequence>MDKPTRTIGEQSKVSEEDLTFGYTKRTDSTVVCPVRTFGVGDQIDRYVLQRKLGDGGFGQVWLANDSRLDRDVAIKLPHRPLRSDSREAKRFCREAETAAKLAHPNLIPVLDAVLDAELAYIVSEYCPGPTLAQWNRERVDLPSPHIALLIVAQLADALRGAHQRGLIHRDIKPSNIILGDADTKNPVPRLTDFGLARAMSDESDTRMGTLIGSGPYMSPEQASGNTEDHGPHSDVHGLGLVLYELLTGLTPFASNNEVDTIQRVISQDPPSVRYLRPELSRDISAVCQRCLEKNPKRRYHDAGELYDDLQRILQGCPPLARPVGRLGRVQRWASRNKLVAGLTMFAAASLVLAIAGLAAFAIVSERHAQRSETQAAMLQDALIIAEQQRQLAEAQRTEALNQRNVAERTRRKWRGSSYTSDVSAAYLWFNGGHYGEARRLLDRQVPATGEEDLRDFEWWLLDAKLLDCYAYLGSHRDGADGCCFLDDEATLVTGGNDGNLVFWDVPSGKQKHQLTGLKDRLDVVAPSPSGNLFISSPEFLWFGRSVNEIDRETGRVIDVLHSHPTTIETVHTSRDGSVIASGSRYESIRCWLAKEKRSVTIQNRLRNECFALSQDGKRLATGMLGEPVLRVYDTHTGDVLDEKPLKSSVVKTCRSCENPWFGYTIRSVDGVGITRFDDMSESVWLPTQSYSGTLAFSADDRFLVVGSSRAGLDVFERVLDSTKLDQPMLPDYQPVASVAGIGGVVENLVVSRDGDIHTLTHSGSVERFSPLLNQSKAALVDTYPAHGYQRSLHPRADFLLTKRGYLEVALDSTANSNADAEVAEHLVDVAVPRAVDQSKQPTRLLAEFGILKSIAVSDDGLRLAAITRNKKCVVAALSMGSDGKVIATNQRVFNLPDVEPLERGLGLAVFSSSGRYLVCSLDRHKFYCFDLDRDQDKPLFSRNYENQQESLDISPDEQFWVCSGLTGLEVLEIETQKSLFLNPDLKSPQQVCFHPDGTKICVGMDDGTILVMDSRTGRHEFSLHGINSNGEHNGSVDRFEFYADNRMAVVCGTGEVQFWDWDQRLQLGGLEVLKPKRHISDWLDLCWDQERQEMILGYYDGRKVEVYRWGTRSSKPSTH</sequence>
<dbReference type="PROSITE" id="PS50294">
    <property type="entry name" value="WD_REPEATS_REGION"/>
    <property type="match status" value="1"/>
</dbReference>
<evidence type="ECO:0000256" key="9">
    <source>
        <dbReference type="SAM" id="Coils"/>
    </source>
</evidence>
<keyword evidence="12" id="KW-0723">Serine/threonine-protein kinase</keyword>
<dbReference type="InterPro" id="IPR036322">
    <property type="entry name" value="WD40_repeat_dom_sf"/>
</dbReference>
<evidence type="ECO:0000256" key="1">
    <source>
        <dbReference type="ARBA" id="ARBA00022574"/>
    </source>
</evidence>
<dbReference type="InterPro" id="IPR011047">
    <property type="entry name" value="Quinoprotein_ADH-like_sf"/>
</dbReference>
<dbReference type="PROSITE" id="PS50082">
    <property type="entry name" value="WD_REPEATS_2"/>
    <property type="match status" value="2"/>
</dbReference>
<dbReference type="SUPFAM" id="SSF50998">
    <property type="entry name" value="Quinoprotein alcohol dehydrogenase-like"/>
    <property type="match status" value="1"/>
</dbReference>
<dbReference type="InterPro" id="IPR000719">
    <property type="entry name" value="Prot_kinase_dom"/>
</dbReference>
<feature type="domain" description="Protein kinase" evidence="11">
    <location>
        <begin position="47"/>
        <end position="314"/>
    </location>
</feature>
<feature type="binding site" evidence="8">
    <location>
        <position position="76"/>
    </location>
    <ligand>
        <name>ATP</name>
        <dbReference type="ChEBI" id="CHEBI:30616"/>
    </ligand>
</feature>
<keyword evidence="3" id="KW-0677">Repeat</keyword>
<evidence type="ECO:0000256" key="3">
    <source>
        <dbReference type="ARBA" id="ARBA00022737"/>
    </source>
</evidence>
<keyword evidence="10" id="KW-0472">Membrane</keyword>
<dbReference type="SUPFAM" id="SSF56112">
    <property type="entry name" value="Protein kinase-like (PK-like)"/>
    <property type="match status" value="1"/>
</dbReference>
<dbReference type="Proteomes" id="UP001158067">
    <property type="component" value="Unassembled WGS sequence"/>
</dbReference>
<dbReference type="PROSITE" id="PS50011">
    <property type="entry name" value="PROTEIN_KINASE_DOM"/>
    <property type="match status" value="1"/>
</dbReference>